<reference evidence="2" key="1">
    <citation type="submission" date="2016-10" db="EMBL/GenBank/DDBJ databases">
        <authorList>
            <person name="Varghese N."/>
            <person name="Submissions S."/>
        </authorList>
    </citation>
    <scope>NUCLEOTIDE SEQUENCE [LARGE SCALE GENOMIC DNA]</scope>
    <source>
        <strain evidence="2">930I</strain>
    </source>
</reference>
<evidence type="ECO:0000313" key="2">
    <source>
        <dbReference type="Proteomes" id="UP000217076"/>
    </source>
</evidence>
<evidence type="ECO:0008006" key="3">
    <source>
        <dbReference type="Google" id="ProtNLM"/>
    </source>
</evidence>
<name>A0A1G8A1V5_9PROT</name>
<evidence type="ECO:0000313" key="1">
    <source>
        <dbReference type="EMBL" id="SDH14460.1"/>
    </source>
</evidence>
<proteinExistence type="predicted"/>
<dbReference type="STRING" id="83401.SAMN05421742_104282"/>
<dbReference type="RefSeq" id="WP_092618230.1">
    <property type="nucleotide sequence ID" value="NZ_FNCV01000004.1"/>
</dbReference>
<dbReference type="InterPro" id="IPR019660">
    <property type="entry name" value="Put_sensory_transdc_reg_YbjN"/>
</dbReference>
<dbReference type="Proteomes" id="UP000217076">
    <property type="component" value="Unassembled WGS sequence"/>
</dbReference>
<organism evidence="1 2">
    <name type="scientific">Roseospirillum parvum</name>
    <dbReference type="NCBI Taxonomy" id="83401"/>
    <lineage>
        <taxon>Bacteria</taxon>
        <taxon>Pseudomonadati</taxon>
        <taxon>Pseudomonadota</taxon>
        <taxon>Alphaproteobacteria</taxon>
        <taxon>Rhodospirillales</taxon>
        <taxon>Rhodospirillaceae</taxon>
        <taxon>Roseospirillum</taxon>
    </lineage>
</organism>
<protein>
    <recommendedName>
        <fullName evidence="3">Sensory transduction regulator</fullName>
    </recommendedName>
</protein>
<sequence>MTASLAGDFDAAPTANPIDHVEQVATHREWAFDRRSDQEVAIEVPGQWCDLGLFFAYSEDLSALHFSAAFDLRVPKGRRQAVYELLAHLNEKLWMGHFAIWIEEGIPMFRHTVNLIPGAVVGAQPDGIGQGLPLEDLVDVAISECERFYPAFQFVIWGGKTAEDAIAAAMLDTVGEA</sequence>
<dbReference type="AlphaFoldDB" id="A0A1G8A1V5"/>
<dbReference type="Pfam" id="PF10722">
    <property type="entry name" value="YbjN"/>
    <property type="match status" value="1"/>
</dbReference>
<dbReference type="EMBL" id="FNCV01000004">
    <property type="protein sequence ID" value="SDH14460.1"/>
    <property type="molecule type" value="Genomic_DNA"/>
</dbReference>
<dbReference type="CDD" id="cd17033">
    <property type="entry name" value="DR1245-like"/>
    <property type="match status" value="1"/>
</dbReference>
<keyword evidence="2" id="KW-1185">Reference proteome</keyword>
<accession>A0A1G8A1V5</accession>
<gene>
    <name evidence="1" type="ORF">SAMN05421742_104282</name>
</gene>
<dbReference type="OrthoDB" id="9792176at2"/>